<dbReference type="RefSeq" id="XP_046011113.1">
    <property type="nucleotide sequence ID" value="XM_046156835.1"/>
</dbReference>
<evidence type="ECO:0000256" key="1">
    <source>
        <dbReference type="SAM" id="MobiDB-lite"/>
    </source>
</evidence>
<protein>
    <submittedName>
        <fullName evidence="2">Uncharacterized protein</fullName>
    </submittedName>
</protein>
<comment type="caution">
    <text evidence="2">The sequence shown here is derived from an EMBL/GenBank/DDBJ whole genome shotgun (WGS) entry which is preliminary data.</text>
</comment>
<feature type="compositionally biased region" description="Polar residues" evidence="1">
    <location>
        <begin position="459"/>
        <end position="470"/>
    </location>
</feature>
<accession>A0A9P9BP94</accession>
<feature type="compositionally biased region" description="Polar residues" evidence="1">
    <location>
        <begin position="380"/>
        <end position="391"/>
    </location>
</feature>
<evidence type="ECO:0000313" key="2">
    <source>
        <dbReference type="EMBL" id="KAH7028825.1"/>
    </source>
</evidence>
<gene>
    <name evidence="2" type="ORF">B0I36DRAFT_349817</name>
</gene>
<proteinExistence type="predicted"/>
<dbReference type="OrthoDB" id="4576996at2759"/>
<dbReference type="EMBL" id="JAGTJQ010000006">
    <property type="protein sequence ID" value="KAH7028825.1"/>
    <property type="molecule type" value="Genomic_DNA"/>
</dbReference>
<feature type="compositionally biased region" description="Polar residues" evidence="1">
    <location>
        <begin position="427"/>
        <end position="440"/>
    </location>
</feature>
<feature type="region of interest" description="Disordered" evidence="1">
    <location>
        <begin position="380"/>
        <end position="470"/>
    </location>
</feature>
<keyword evidence="3" id="KW-1185">Reference proteome</keyword>
<name>A0A9P9BP94_9PEZI</name>
<reference evidence="2" key="1">
    <citation type="journal article" date="2021" name="Nat. Commun.">
        <title>Genetic determinants of endophytism in the Arabidopsis root mycobiome.</title>
        <authorList>
            <person name="Mesny F."/>
            <person name="Miyauchi S."/>
            <person name="Thiergart T."/>
            <person name="Pickel B."/>
            <person name="Atanasova L."/>
            <person name="Karlsson M."/>
            <person name="Huettel B."/>
            <person name="Barry K.W."/>
            <person name="Haridas S."/>
            <person name="Chen C."/>
            <person name="Bauer D."/>
            <person name="Andreopoulos W."/>
            <person name="Pangilinan J."/>
            <person name="LaButti K."/>
            <person name="Riley R."/>
            <person name="Lipzen A."/>
            <person name="Clum A."/>
            <person name="Drula E."/>
            <person name="Henrissat B."/>
            <person name="Kohler A."/>
            <person name="Grigoriev I.V."/>
            <person name="Martin F.M."/>
            <person name="Hacquard S."/>
        </authorList>
    </citation>
    <scope>NUCLEOTIDE SEQUENCE</scope>
    <source>
        <strain evidence="2">MPI-CAGE-CH-0230</strain>
    </source>
</reference>
<dbReference type="GeneID" id="70186381"/>
<evidence type="ECO:0000313" key="3">
    <source>
        <dbReference type="Proteomes" id="UP000756346"/>
    </source>
</evidence>
<organism evidence="2 3">
    <name type="scientific">Microdochium trichocladiopsis</name>
    <dbReference type="NCBI Taxonomy" id="1682393"/>
    <lineage>
        <taxon>Eukaryota</taxon>
        <taxon>Fungi</taxon>
        <taxon>Dikarya</taxon>
        <taxon>Ascomycota</taxon>
        <taxon>Pezizomycotina</taxon>
        <taxon>Sordariomycetes</taxon>
        <taxon>Xylariomycetidae</taxon>
        <taxon>Xylariales</taxon>
        <taxon>Microdochiaceae</taxon>
        <taxon>Microdochium</taxon>
    </lineage>
</organism>
<sequence>MSGLEAIATALTVVEIIGRVVKVFGTPRNAPRQVQRLRRILEQLKDNADLLESATERDRLALADMINRSQDLLEKHAPKPSTGDRVRDFLWPARAEDELRNFNDEISAELALLYSKSRAKGTRGGQEPVPVDPAPLGDGSDRSPMTNSEAVPRGILRFEDNSMDDCTVVFLDAHDITIRDDRGYRINRVHAEYQFESVEARETFLLKVRERELLGRYFARAVLHTNGKIITQQKVIRIWKKGSDAAGSNLAPPQSLASRDRVTISFLGRGGQQFERPLGEFRRHPKQDGPGNNRITVENLTDSTGFVFEFDPPAQRRSSSFNRLMGFSSPPRVPRVGDADSFLATFMEHHPATSTFMPLPSPAVSIRSALFAAQAVECTTASEQGRSSSTADSDERFSGYSWTASSPGTSDSRPIVSGRDSARDTSTDLSTSPGTMSENMSPDFANELAIRFGLDERPSGSQVGSDDSRP</sequence>
<dbReference type="Proteomes" id="UP000756346">
    <property type="component" value="Unassembled WGS sequence"/>
</dbReference>
<feature type="compositionally biased region" description="Polar residues" evidence="1">
    <location>
        <begin position="400"/>
        <end position="412"/>
    </location>
</feature>
<feature type="region of interest" description="Disordered" evidence="1">
    <location>
        <begin position="119"/>
        <end position="147"/>
    </location>
</feature>
<dbReference type="AlphaFoldDB" id="A0A9P9BP94"/>